<feature type="repeat" description="PPR" evidence="3">
    <location>
        <begin position="213"/>
        <end position="247"/>
    </location>
</feature>
<dbReference type="FunFam" id="1.25.40.10:FF:000366">
    <property type="entry name" value="Pentatricopeptide (PPR) repeat-containing protein"/>
    <property type="match status" value="1"/>
</dbReference>
<dbReference type="FunFam" id="1.25.40.10:FF:001214">
    <property type="entry name" value="Pentatricopeptide repeat-containing protein At2g20540"/>
    <property type="match status" value="1"/>
</dbReference>
<evidence type="ECO:0000256" key="2">
    <source>
        <dbReference type="ARBA" id="ARBA00061659"/>
    </source>
</evidence>
<reference evidence="4 5" key="1">
    <citation type="journal article" date="2017" name="Front. Genet.">
        <title>Draft sequencing of the heterozygous diploid genome of Satsuma (Citrus unshiu Marc.) using a hybrid assembly approach.</title>
        <authorList>
            <person name="Shimizu T."/>
            <person name="Tanizawa Y."/>
            <person name="Mochizuki T."/>
            <person name="Nagasaki H."/>
            <person name="Yoshioka T."/>
            <person name="Toyoda A."/>
            <person name="Fujiyama A."/>
            <person name="Kaminuma E."/>
            <person name="Nakamura Y."/>
        </authorList>
    </citation>
    <scope>NUCLEOTIDE SEQUENCE [LARGE SCALE GENOMIC DNA]</scope>
    <source>
        <strain evidence="5">cv. Miyagawa wase</strain>
    </source>
</reference>
<name>A0A2H5Q6F2_CITUN</name>
<dbReference type="InterPro" id="IPR011990">
    <property type="entry name" value="TPR-like_helical_dom_sf"/>
</dbReference>
<dbReference type="InterPro" id="IPR002885">
    <property type="entry name" value="PPR_rpt"/>
</dbReference>
<dbReference type="GO" id="GO:0003723">
    <property type="term" value="F:RNA binding"/>
    <property type="evidence" value="ECO:0007669"/>
    <property type="project" value="InterPro"/>
</dbReference>
<dbReference type="Proteomes" id="UP000236630">
    <property type="component" value="Unassembled WGS sequence"/>
</dbReference>
<dbReference type="FunFam" id="1.25.40.10:FF:000031">
    <property type="entry name" value="Pentatricopeptide repeat-containing protein mitochondrial"/>
    <property type="match status" value="1"/>
</dbReference>
<feature type="repeat" description="PPR" evidence="3">
    <location>
        <begin position="283"/>
        <end position="313"/>
    </location>
</feature>
<accession>A0A2H5Q6F2</accession>
<feature type="repeat" description="PPR" evidence="3">
    <location>
        <begin position="314"/>
        <end position="348"/>
    </location>
</feature>
<evidence type="ECO:0000313" key="5">
    <source>
        <dbReference type="Proteomes" id="UP000236630"/>
    </source>
</evidence>
<dbReference type="GO" id="GO:0009451">
    <property type="term" value="P:RNA modification"/>
    <property type="evidence" value="ECO:0007669"/>
    <property type="project" value="InterPro"/>
</dbReference>
<dbReference type="Pfam" id="PF20431">
    <property type="entry name" value="E_motif"/>
    <property type="match status" value="1"/>
</dbReference>
<gene>
    <name evidence="4" type="ORF">CUMW_200280</name>
</gene>
<dbReference type="SUPFAM" id="SSF48452">
    <property type="entry name" value="TPR-like"/>
    <property type="match status" value="1"/>
</dbReference>
<organism evidence="4 5">
    <name type="scientific">Citrus unshiu</name>
    <name type="common">Satsuma mandarin</name>
    <name type="synonym">Citrus nobilis var. unshiu</name>
    <dbReference type="NCBI Taxonomy" id="55188"/>
    <lineage>
        <taxon>Eukaryota</taxon>
        <taxon>Viridiplantae</taxon>
        <taxon>Streptophyta</taxon>
        <taxon>Embryophyta</taxon>
        <taxon>Tracheophyta</taxon>
        <taxon>Spermatophyta</taxon>
        <taxon>Magnoliopsida</taxon>
        <taxon>eudicotyledons</taxon>
        <taxon>Gunneridae</taxon>
        <taxon>Pentapetalae</taxon>
        <taxon>rosids</taxon>
        <taxon>malvids</taxon>
        <taxon>Sapindales</taxon>
        <taxon>Rutaceae</taxon>
        <taxon>Aurantioideae</taxon>
        <taxon>Citrus</taxon>
    </lineage>
</organism>
<dbReference type="AlphaFoldDB" id="A0A2H5Q6F2"/>
<dbReference type="Pfam" id="PF01535">
    <property type="entry name" value="PPR"/>
    <property type="match status" value="4"/>
</dbReference>
<protein>
    <recommendedName>
        <fullName evidence="6">Pentatricopeptide repeat-containing protein</fullName>
    </recommendedName>
</protein>
<evidence type="ECO:0000256" key="1">
    <source>
        <dbReference type="ARBA" id="ARBA00022737"/>
    </source>
</evidence>
<dbReference type="EMBL" id="BDQV01000229">
    <property type="protein sequence ID" value="GAY60220.1"/>
    <property type="molecule type" value="Genomic_DNA"/>
</dbReference>
<keyword evidence="5" id="KW-1185">Reference proteome</keyword>
<dbReference type="Gene3D" id="1.25.40.10">
    <property type="entry name" value="Tetratricopeptide repeat domain"/>
    <property type="match status" value="3"/>
</dbReference>
<dbReference type="PROSITE" id="PS51375">
    <property type="entry name" value="PPR"/>
    <property type="match status" value="5"/>
</dbReference>
<comment type="similarity">
    <text evidence="2">Belongs to the PPR family. PCMP-E subfamily.</text>
</comment>
<dbReference type="NCBIfam" id="TIGR00756">
    <property type="entry name" value="PPR"/>
    <property type="match status" value="6"/>
</dbReference>
<evidence type="ECO:0008006" key="6">
    <source>
        <dbReference type="Google" id="ProtNLM"/>
    </source>
</evidence>
<feature type="repeat" description="PPR" evidence="3">
    <location>
        <begin position="182"/>
        <end position="212"/>
    </location>
</feature>
<evidence type="ECO:0000313" key="4">
    <source>
        <dbReference type="EMBL" id="GAY60220.1"/>
    </source>
</evidence>
<dbReference type="PANTHER" id="PTHR47926">
    <property type="entry name" value="PENTATRICOPEPTIDE REPEAT-CONTAINING PROTEIN"/>
    <property type="match status" value="1"/>
</dbReference>
<proteinExistence type="inferred from homology"/>
<evidence type="ECO:0000256" key="3">
    <source>
        <dbReference type="PROSITE-ProRule" id="PRU00708"/>
    </source>
</evidence>
<dbReference type="Pfam" id="PF13041">
    <property type="entry name" value="PPR_2"/>
    <property type="match status" value="2"/>
</dbReference>
<comment type="caution">
    <text evidence="4">The sequence shown here is derived from an EMBL/GenBank/DDBJ whole genome shotgun (WGS) entry which is preliminary data.</text>
</comment>
<feature type="repeat" description="PPR" evidence="3">
    <location>
        <begin position="76"/>
        <end position="106"/>
    </location>
</feature>
<dbReference type="PANTHER" id="PTHR47926:SF415">
    <property type="entry name" value="PENTATRICOPEPTIDE REPEAT-CONTAINING PROTEIN"/>
    <property type="match status" value="1"/>
</dbReference>
<sequence length="605" mass="68907">MAARIGALSIKELEDRFVPILQSCENLIELKKIHTQILKYLLSQSNFLVTKMIDVCNSGGDLAYASLLFKQVKEPNVFLYNAMIRAYTNNHLYGLAINLYKQMLRDPRTGSLILPDKFTLPFVIKSCAGLLCPSLGKQIHAHVCKFGLKSHSITENALLDLYGKCDELIEAHKVFEEMTDRDIVAWNNLISGYARLGQMKKARMLFDKMPYTTIVSWTAMILGYAHIGSYAEALDVFRQMQIVGIEPDEISIVSVLPACAQLGSLELGEWIHMYCDKNHLLRRTVICNALIEMYIKCGCINQASQLFDQMVERDVVSWSTVIGGLANHGKAHKAIHLFHEMQRLKVPPNDITFIGLLSACAHTGFWNEGLMYFDSMKRDHHIEHKIEHYGCLVDLLGRAGRLDQALNIIEEMPMKPDAKIWGSLLSSCRTYSNLEIAVIAMEHLLVLEPEDTGNYVLLSNIYAKHGRWEDVSRMRKLIRSKSMKKTPGCSLIEVNNEVQEFVSGDDTKPFLKDIFWLLELLALHQDRAKDVIDIMYEDIETKHNHVFKPKHVHTYLDTNRFLRREPLRYVNRNVHPHTTTVPMVGPATVAVCGVCYDQRNVALAF</sequence>
<dbReference type="InterPro" id="IPR046960">
    <property type="entry name" value="PPR_At4g14850-like_plant"/>
</dbReference>
<keyword evidence="1" id="KW-0677">Repeat</keyword>
<dbReference type="InterPro" id="IPR046848">
    <property type="entry name" value="E_motif"/>
</dbReference>